<proteinExistence type="predicted"/>
<accession>A0A0H5D804</accession>
<evidence type="ECO:0000313" key="2">
    <source>
        <dbReference type="EMBL" id="CRL12843.1"/>
    </source>
</evidence>
<feature type="transmembrane region" description="Helical" evidence="1">
    <location>
        <begin position="147"/>
        <end position="167"/>
    </location>
</feature>
<keyword evidence="1" id="KW-0472">Membrane</keyword>
<feature type="transmembrane region" description="Helical" evidence="1">
    <location>
        <begin position="205"/>
        <end position="222"/>
    </location>
</feature>
<reference evidence="3" key="1">
    <citation type="submission" date="2015-05" db="EMBL/GenBank/DDBJ databases">
        <authorList>
            <person name="Rodrigo-Torres Lidia"/>
            <person name="Arahal R.David."/>
        </authorList>
    </citation>
    <scope>NUCLEOTIDE SEQUENCE [LARGE SCALE GENOMIC DNA]</scope>
    <source>
        <strain evidence="3">CECT 7321</strain>
    </source>
</reference>
<feature type="transmembrane region" description="Helical" evidence="1">
    <location>
        <begin position="78"/>
        <end position="101"/>
    </location>
</feature>
<feature type="transmembrane region" description="Helical" evidence="1">
    <location>
        <begin position="107"/>
        <end position="126"/>
    </location>
</feature>
<feature type="transmembrane region" description="Helical" evidence="1">
    <location>
        <begin position="179"/>
        <end position="196"/>
    </location>
</feature>
<gene>
    <name evidence="2" type="ORF">NIT7321_03724</name>
</gene>
<sequence length="223" mass="25502">MKRFRVSHPNEFAILVSLFTAAFGYFFMTAGSSFLGTVSTAVWMRVVYLAAASLLMFDVIEGAYIARGQSRNTRSPHFWIYAFYMGYFWALLMILMFWEGIENKRSLLIQWGLTGAAFGISMAFLTSHDDSNLSDRFDLEKPATGHALGSIYYIWPILLILLITGLIAFPPTQGWGENYLMFQMILLGSLMPLYGYKKDNFWRNLYPRMIGITLLLIGLLAFR</sequence>
<keyword evidence="1" id="KW-1133">Transmembrane helix</keyword>
<evidence type="ECO:0000313" key="3">
    <source>
        <dbReference type="Proteomes" id="UP000043764"/>
    </source>
</evidence>
<dbReference type="RefSeq" id="WP_050674375.1">
    <property type="nucleotide sequence ID" value="NZ_CVRL01000046.1"/>
</dbReference>
<dbReference type="Proteomes" id="UP000043764">
    <property type="component" value="Unassembled WGS sequence"/>
</dbReference>
<protein>
    <submittedName>
        <fullName evidence="2">Uncharacterized protein</fullName>
    </submittedName>
</protein>
<keyword evidence="1" id="KW-0812">Transmembrane</keyword>
<feature type="transmembrane region" description="Helical" evidence="1">
    <location>
        <begin position="12"/>
        <end position="34"/>
    </location>
</feature>
<dbReference type="AlphaFoldDB" id="A0A0H5D804"/>
<name>A0A0H5D804_9RHOB</name>
<evidence type="ECO:0000256" key="1">
    <source>
        <dbReference type="SAM" id="Phobius"/>
    </source>
</evidence>
<feature type="transmembrane region" description="Helical" evidence="1">
    <location>
        <begin position="46"/>
        <end position="66"/>
    </location>
</feature>
<organism evidence="2 3">
    <name type="scientific">Phaeobacter italicus</name>
    <dbReference type="NCBI Taxonomy" id="481446"/>
    <lineage>
        <taxon>Bacteria</taxon>
        <taxon>Pseudomonadati</taxon>
        <taxon>Pseudomonadota</taxon>
        <taxon>Alphaproteobacteria</taxon>
        <taxon>Rhodobacterales</taxon>
        <taxon>Roseobacteraceae</taxon>
        <taxon>Phaeobacter</taxon>
    </lineage>
</organism>
<keyword evidence="3" id="KW-1185">Reference proteome</keyword>
<dbReference type="EMBL" id="CVRL01000046">
    <property type="protein sequence ID" value="CRL12843.1"/>
    <property type="molecule type" value="Genomic_DNA"/>
</dbReference>